<reference evidence="1 2" key="1">
    <citation type="submission" date="2023-01" db="EMBL/GenBank/DDBJ databases">
        <title>Analysis of 21 Apiospora genomes using comparative genomics revels a genus with tremendous synthesis potential of carbohydrate active enzymes and secondary metabolites.</title>
        <authorList>
            <person name="Sorensen T."/>
        </authorList>
    </citation>
    <scope>NUCLEOTIDE SEQUENCE [LARGE SCALE GENOMIC DNA]</scope>
    <source>
        <strain evidence="1 2">CBS 33761</strain>
    </source>
</reference>
<name>A0ABR1U8Z5_9PEZI</name>
<organism evidence="1 2">
    <name type="scientific">Apiospora rasikravindrae</name>
    <dbReference type="NCBI Taxonomy" id="990691"/>
    <lineage>
        <taxon>Eukaryota</taxon>
        <taxon>Fungi</taxon>
        <taxon>Dikarya</taxon>
        <taxon>Ascomycota</taxon>
        <taxon>Pezizomycotina</taxon>
        <taxon>Sordariomycetes</taxon>
        <taxon>Xylariomycetidae</taxon>
        <taxon>Amphisphaeriales</taxon>
        <taxon>Apiosporaceae</taxon>
        <taxon>Apiospora</taxon>
    </lineage>
</organism>
<comment type="caution">
    <text evidence="1">The sequence shown here is derived from an EMBL/GenBank/DDBJ whole genome shotgun (WGS) entry which is preliminary data.</text>
</comment>
<gene>
    <name evidence="1" type="ORF">PG993_000571</name>
</gene>
<dbReference type="Proteomes" id="UP001444661">
    <property type="component" value="Unassembled WGS sequence"/>
</dbReference>
<dbReference type="EMBL" id="JAQQWK010000001">
    <property type="protein sequence ID" value="KAK8055344.1"/>
    <property type="molecule type" value="Genomic_DNA"/>
</dbReference>
<evidence type="ECO:0000313" key="2">
    <source>
        <dbReference type="Proteomes" id="UP001444661"/>
    </source>
</evidence>
<accession>A0ABR1U8Z5</accession>
<sequence>MCQQIIQEARCSDSDCRRPMGIIESDVERCEQAIRHDSDGACNEGIVRQNGKDFEGELCVQCLNKIEQDAVDRDDHQVNYKW</sequence>
<keyword evidence="2" id="KW-1185">Reference proteome</keyword>
<protein>
    <submittedName>
        <fullName evidence="1">Uncharacterized protein</fullName>
    </submittedName>
</protein>
<evidence type="ECO:0000313" key="1">
    <source>
        <dbReference type="EMBL" id="KAK8055344.1"/>
    </source>
</evidence>
<proteinExistence type="predicted"/>